<proteinExistence type="predicted"/>
<gene>
    <name evidence="1" type="ORF">GWK47_017168</name>
</gene>
<dbReference type="Proteomes" id="UP000770661">
    <property type="component" value="Unassembled WGS sequence"/>
</dbReference>
<name>A0A8J5CJY6_CHIOP</name>
<comment type="caution">
    <text evidence="1">The sequence shown here is derived from an EMBL/GenBank/DDBJ whole genome shotgun (WGS) entry which is preliminary data.</text>
</comment>
<dbReference type="EMBL" id="JACEEZ010021847">
    <property type="protein sequence ID" value="KAG0713029.1"/>
    <property type="molecule type" value="Genomic_DNA"/>
</dbReference>
<keyword evidence="2" id="KW-1185">Reference proteome</keyword>
<evidence type="ECO:0000313" key="1">
    <source>
        <dbReference type="EMBL" id="KAG0713029.1"/>
    </source>
</evidence>
<dbReference type="AlphaFoldDB" id="A0A8J5CJY6"/>
<accession>A0A8J5CJY6</accession>
<organism evidence="1 2">
    <name type="scientific">Chionoecetes opilio</name>
    <name type="common">Atlantic snow crab</name>
    <name type="synonym">Cancer opilio</name>
    <dbReference type="NCBI Taxonomy" id="41210"/>
    <lineage>
        <taxon>Eukaryota</taxon>
        <taxon>Metazoa</taxon>
        <taxon>Ecdysozoa</taxon>
        <taxon>Arthropoda</taxon>
        <taxon>Crustacea</taxon>
        <taxon>Multicrustacea</taxon>
        <taxon>Malacostraca</taxon>
        <taxon>Eumalacostraca</taxon>
        <taxon>Eucarida</taxon>
        <taxon>Decapoda</taxon>
        <taxon>Pleocyemata</taxon>
        <taxon>Brachyura</taxon>
        <taxon>Eubrachyura</taxon>
        <taxon>Majoidea</taxon>
        <taxon>Majidae</taxon>
        <taxon>Chionoecetes</taxon>
    </lineage>
</organism>
<reference evidence="1" key="1">
    <citation type="submission" date="2020-07" db="EMBL/GenBank/DDBJ databases">
        <title>The High-quality genome of the commercially important snow crab, Chionoecetes opilio.</title>
        <authorList>
            <person name="Jeong J.-H."/>
            <person name="Ryu S."/>
        </authorList>
    </citation>
    <scope>NUCLEOTIDE SEQUENCE</scope>
    <source>
        <strain evidence="1">MADBK_172401_WGS</strain>
        <tissue evidence="1">Digestive gland</tissue>
    </source>
</reference>
<sequence length="269" mass="29181">MKESSRRRIPQMVQLNHHRVGQVRFEANIRKPGAYHRARGMQKVISLSKSPSSARSVALPAREEGADRSRTFIVTRYVEPWMVPPPAPTSAPATDLALLKALAAYRDKRSGGQRAGGWPCTCGNAPSELVGLSLFDEATVVEENGHVSAMRSGCGREPPRRADEVALDAVEQRSLASVCDDQLLSASSPPSGRSRFPQRPIRREWSGRDDYTTLVGAPVNLLVVNDFAERGVALISAFCSAPSRAERGTATAPSAVPWSANRRCHPCAT</sequence>
<protein>
    <submittedName>
        <fullName evidence="1">Uncharacterized protein</fullName>
    </submittedName>
</protein>
<evidence type="ECO:0000313" key="2">
    <source>
        <dbReference type="Proteomes" id="UP000770661"/>
    </source>
</evidence>